<reference evidence="4 5" key="1">
    <citation type="submission" date="2023-09" db="EMBL/GenBank/DDBJ databases">
        <authorList>
            <person name="Rey-Velasco X."/>
        </authorList>
    </citation>
    <scope>NUCLEOTIDE SEQUENCE [LARGE SCALE GENOMIC DNA]</scope>
    <source>
        <strain evidence="4 5">F394</strain>
    </source>
</reference>
<dbReference type="Gene3D" id="3.20.20.10">
    <property type="entry name" value="Alanine racemase"/>
    <property type="match status" value="1"/>
</dbReference>
<dbReference type="Proteomes" id="UP001267426">
    <property type="component" value="Unassembled WGS sequence"/>
</dbReference>
<sequence>MLVSDLPTPALLVDRARLHANLDAAQARADALGVALRPHAKTHKSPDLARLQAERGARGLTVATTDEAEAFAAAGFDDIRVATPVVSAGKLARLARLQGEGVRVSFTVDSAAGVARASRAFSEAGQTAEVLIEVDSGHGRCGVEWDDRPALAQLGAVAGGAEAVQLVGVLTHGGMSYDGPRAGETADDALQHAADAERDRVLAAAEALVEAGWLDAATAEVSIGSTPAFGRFRPAEGGGRGGLRVTEARPGTYVFYDAGQVALGAARLQDCALLCVGTTLSVRRDDDGTERTITDAGKKVLTSDGGAGLAGFGTVLYSPRTMIAHPHARVTTLSEEHGFVDTPGGAIWEVGDPVFVVPNHACVAVATRRELFVVDGDEVVESWETVAR</sequence>
<dbReference type="SUPFAM" id="SSF51419">
    <property type="entry name" value="PLP-binding barrel"/>
    <property type="match status" value="1"/>
</dbReference>
<accession>A0ABU3BS53</accession>
<dbReference type="EMBL" id="JAVRHT010000021">
    <property type="protein sequence ID" value="MDT0632122.1"/>
    <property type="molecule type" value="Genomic_DNA"/>
</dbReference>
<dbReference type="InterPro" id="IPR026956">
    <property type="entry name" value="D-ser_dehydrat-like_dom"/>
</dbReference>
<dbReference type="SMART" id="SM01119">
    <property type="entry name" value="D-ser_dehydrat"/>
    <property type="match status" value="1"/>
</dbReference>
<dbReference type="InterPro" id="IPR051466">
    <property type="entry name" value="D-amino_acid_metab_enzyme"/>
</dbReference>
<keyword evidence="4" id="KW-0413">Isomerase</keyword>
<dbReference type="Pfam" id="PF01168">
    <property type="entry name" value="Ala_racemase_N"/>
    <property type="match status" value="1"/>
</dbReference>
<proteinExistence type="inferred from homology"/>
<dbReference type="PANTHER" id="PTHR28004:SF2">
    <property type="entry name" value="D-SERINE DEHYDRATASE"/>
    <property type="match status" value="1"/>
</dbReference>
<comment type="similarity">
    <text evidence="1">Belongs to the DSD1 family.</text>
</comment>
<evidence type="ECO:0000256" key="2">
    <source>
        <dbReference type="ARBA" id="ARBA00023239"/>
    </source>
</evidence>
<protein>
    <submittedName>
        <fullName evidence="4">Alanine racemase</fullName>
        <ecNumber evidence="4">5.1.1.1</ecNumber>
    </submittedName>
</protein>
<dbReference type="PANTHER" id="PTHR28004">
    <property type="entry name" value="ZGC:162816-RELATED"/>
    <property type="match status" value="1"/>
</dbReference>
<keyword evidence="2" id="KW-0456">Lyase</keyword>
<evidence type="ECO:0000313" key="4">
    <source>
        <dbReference type="EMBL" id="MDT0632122.1"/>
    </source>
</evidence>
<evidence type="ECO:0000313" key="5">
    <source>
        <dbReference type="Proteomes" id="UP001267426"/>
    </source>
</evidence>
<dbReference type="GO" id="GO:0008784">
    <property type="term" value="F:alanine racemase activity"/>
    <property type="evidence" value="ECO:0007669"/>
    <property type="project" value="UniProtKB-EC"/>
</dbReference>
<name>A0ABU3BS53_9BACT</name>
<organism evidence="4 5">
    <name type="scientific">Rubrivirga litoralis</name>
    <dbReference type="NCBI Taxonomy" id="3075598"/>
    <lineage>
        <taxon>Bacteria</taxon>
        <taxon>Pseudomonadati</taxon>
        <taxon>Rhodothermota</taxon>
        <taxon>Rhodothermia</taxon>
        <taxon>Rhodothermales</taxon>
        <taxon>Rubricoccaceae</taxon>
        <taxon>Rubrivirga</taxon>
    </lineage>
</organism>
<evidence type="ECO:0000256" key="1">
    <source>
        <dbReference type="ARBA" id="ARBA00005323"/>
    </source>
</evidence>
<keyword evidence="5" id="KW-1185">Reference proteome</keyword>
<dbReference type="RefSeq" id="WP_311663744.1">
    <property type="nucleotide sequence ID" value="NZ_JAVRHT010000021.1"/>
</dbReference>
<comment type="caution">
    <text evidence="4">The sequence shown here is derived from an EMBL/GenBank/DDBJ whole genome shotgun (WGS) entry which is preliminary data.</text>
</comment>
<dbReference type="EC" id="5.1.1.1" evidence="4"/>
<dbReference type="InterPro" id="IPR042208">
    <property type="entry name" value="D-ser_dehydrat-like_sf"/>
</dbReference>
<dbReference type="Gene3D" id="2.40.37.20">
    <property type="entry name" value="D-serine dehydratase-like domain"/>
    <property type="match status" value="1"/>
</dbReference>
<dbReference type="InterPro" id="IPR001608">
    <property type="entry name" value="Ala_racemase_N"/>
</dbReference>
<feature type="domain" description="D-serine dehydratase-like" evidence="3">
    <location>
        <begin position="272"/>
        <end position="375"/>
    </location>
</feature>
<dbReference type="Pfam" id="PF14031">
    <property type="entry name" value="D-ser_dehydrat"/>
    <property type="match status" value="1"/>
</dbReference>
<evidence type="ECO:0000259" key="3">
    <source>
        <dbReference type="SMART" id="SM01119"/>
    </source>
</evidence>
<gene>
    <name evidence="4" type="ORF">RM540_10235</name>
</gene>
<dbReference type="InterPro" id="IPR029066">
    <property type="entry name" value="PLP-binding_barrel"/>
</dbReference>